<evidence type="ECO:0000313" key="7">
    <source>
        <dbReference type="Proteomes" id="UP000269097"/>
    </source>
</evidence>
<reference evidence="6 7" key="1">
    <citation type="submission" date="2018-10" db="EMBL/GenBank/DDBJ databases">
        <title>Genome Sequence of Cohnella sp.</title>
        <authorList>
            <person name="Srinivasan S."/>
            <person name="Kim M.K."/>
        </authorList>
    </citation>
    <scope>NUCLEOTIDE SEQUENCE [LARGE SCALE GENOMIC DNA]</scope>
    <source>
        <strain evidence="6 7">18JY8-7</strain>
    </source>
</reference>
<evidence type="ECO:0000256" key="2">
    <source>
        <dbReference type="SAM" id="MobiDB-lite"/>
    </source>
</evidence>
<dbReference type="Gene3D" id="2.60.120.970">
    <property type="match status" value="1"/>
</dbReference>
<dbReference type="InterPro" id="IPR006530">
    <property type="entry name" value="YD"/>
</dbReference>
<name>A0A3G3JW06_9BACL</name>
<dbReference type="InterPro" id="IPR031325">
    <property type="entry name" value="RHS_repeat"/>
</dbReference>
<feature type="domain" description="Teneurin-like YD-shell" evidence="5">
    <location>
        <begin position="1632"/>
        <end position="1937"/>
    </location>
</feature>
<dbReference type="Gene3D" id="2.60.120.260">
    <property type="entry name" value="Galactose-binding domain-like"/>
    <property type="match status" value="3"/>
</dbReference>
<dbReference type="NCBIfam" id="TIGR03696">
    <property type="entry name" value="Rhs_assc_core"/>
    <property type="match status" value="1"/>
</dbReference>
<feature type="region of interest" description="Disordered" evidence="2">
    <location>
        <begin position="2006"/>
        <end position="2087"/>
    </location>
</feature>
<keyword evidence="1" id="KW-0677">Repeat</keyword>
<evidence type="ECO:0000259" key="4">
    <source>
        <dbReference type="Pfam" id="PF20148"/>
    </source>
</evidence>
<protein>
    <submittedName>
        <fullName evidence="6">DNRLRE domain-containing protein</fullName>
    </submittedName>
</protein>
<feature type="domain" description="Teneurin-like YD-shell" evidence="5">
    <location>
        <begin position="575"/>
        <end position="682"/>
    </location>
</feature>
<dbReference type="InterPro" id="IPR056823">
    <property type="entry name" value="TEN-like_YD-shell"/>
</dbReference>
<dbReference type="EMBL" id="CP033433">
    <property type="protein sequence ID" value="AYQ72418.1"/>
    <property type="molecule type" value="Genomic_DNA"/>
</dbReference>
<proteinExistence type="predicted"/>
<dbReference type="InterPro" id="IPR045351">
    <property type="entry name" value="DUF6531"/>
</dbReference>
<dbReference type="PANTHER" id="PTHR32305">
    <property type="match status" value="1"/>
</dbReference>
<dbReference type="InterPro" id="IPR022385">
    <property type="entry name" value="Rhs_assc_core"/>
</dbReference>
<dbReference type="InterPro" id="IPR001111">
    <property type="entry name" value="TGF-b_propeptide"/>
</dbReference>
<dbReference type="Gene3D" id="2.180.10.10">
    <property type="entry name" value="RHS repeat-associated core"/>
    <property type="match status" value="1"/>
</dbReference>
<dbReference type="NCBIfam" id="NF033679">
    <property type="entry name" value="DNRLRE_dom"/>
    <property type="match status" value="1"/>
</dbReference>
<dbReference type="PANTHER" id="PTHR32305:SF17">
    <property type="entry name" value="TRNA NUCLEASE WAPA"/>
    <property type="match status" value="1"/>
</dbReference>
<dbReference type="KEGG" id="coh:EAV92_07445"/>
<dbReference type="Pfam" id="PF25023">
    <property type="entry name" value="TEN_YD-shell"/>
    <property type="match status" value="3"/>
</dbReference>
<accession>A0A3G3JW06</accession>
<feature type="domain" description="TGF-beta propeptide" evidence="3">
    <location>
        <begin position="317"/>
        <end position="432"/>
    </location>
</feature>
<dbReference type="RefSeq" id="WP_123040478.1">
    <property type="nucleotide sequence ID" value="NZ_CP033433.1"/>
</dbReference>
<keyword evidence="7" id="KW-1185">Reference proteome</keyword>
<evidence type="ECO:0000259" key="3">
    <source>
        <dbReference type="Pfam" id="PF00688"/>
    </source>
</evidence>
<feature type="compositionally biased region" description="Basic and acidic residues" evidence="2">
    <location>
        <begin position="2028"/>
        <end position="2060"/>
    </location>
</feature>
<dbReference type="Pfam" id="PF00688">
    <property type="entry name" value="TGFb_propeptide"/>
    <property type="match status" value="1"/>
</dbReference>
<dbReference type="Pfam" id="PF05593">
    <property type="entry name" value="RHS_repeat"/>
    <property type="match status" value="1"/>
</dbReference>
<evidence type="ECO:0000259" key="5">
    <source>
        <dbReference type="Pfam" id="PF25023"/>
    </source>
</evidence>
<gene>
    <name evidence="6" type="ORF">EAV92_07445</name>
</gene>
<dbReference type="Proteomes" id="UP000269097">
    <property type="component" value="Chromosome"/>
</dbReference>
<dbReference type="Pfam" id="PF20148">
    <property type="entry name" value="DUF6531"/>
    <property type="match status" value="1"/>
</dbReference>
<organism evidence="6 7">
    <name type="scientific">Cohnella candidum</name>
    <dbReference type="NCBI Taxonomy" id="2674991"/>
    <lineage>
        <taxon>Bacteria</taxon>
        <taxon>Bacillati</taxon>
        <taxon>Bacillota</taxon>
        <taxon>Bacilli</taxon>
        <taxon>Bacillales</taxon>
        <taxon>Paenibacillaceae</taxon>
        <taxon>Cohnella</taxon>
    </lineage>
</organism>
<evidence type="ECO:0000256" key="1">
    <source>
        <dbReference type="ARBA" id="ARBA00022737"/>
    </source>
</evidence>
<sequence>MQFRQLRKVSMLFLSFLILWTVPQWSVSAPGKAHANEKDLNIESFTQQVPKKRNEKVELIDKRTANSKRWLNPDGSFTEEIAMRNIHYKKNGKFEDIDNNLTPITDPKYKFKNKANQFDVKFADSSSNDKFILFSEGSASLEMKPVGFKTKNAVVNGNKVQYQTDSTETVTPVGLEYNVDNNGLKEDIVLDQYHPVNLISFAVNLNGVTYKTEKDGSIGFYDVNTKKKRWYINRAYMEDNAQAHSDAVTMTARVQGSQLFIDIVPDDTWLKAADRVYPVRIDPTILLYNDGQDTFVSKNNPNTNYSTATYLSAGYDSASLGLTQSYVWFTLPVLPAGSYVQGGTLKLYQYGSVTPGSNTVIQAYRATSDWAAETLKWSNNNVTTVATPETLTSSPTGAGWYNFDVKSAVDSWYNKGANNFGFVIKASTDTSERRLFYAFNYTNNVDLTPRIYLDYIVNPLGYEDHWTYQTDVNVANGNLTFTNSDVTVPGRIATSVSRTYNSRSSYEGIFGYGWFSSLEARIYPVDRGNILYIDADRTLHTFEQSGTSYIAPPGVDVDLVKNVDGTYKMTDKVGTAYNFSSAGNLTSITDANNNTLTYVYGTSGKVESIKDPAGRVTATIQYNANGKVSSVTDLANHVTTYSYTGNDLTQVTQASGTAEVVTIRYEYDTSHNLISITDPKGYKTYYYYTTDPQNPDKDDRVQSVNPNNKIQNASFEVDSDGDTYHVPDRWSYNSGQTNATGVDGVGVQGTRSLKMTVSSQYSVYFSDSIPVNRTLNYTLSGMIKATQTSGTLNTVLSVIAFDSANTNLGEFGKITQPGTVITWKSVNATIAANTLPVGTSYVKVKTAISNTTGASSSWFDALQLEEGTTASSFIGPFTHTVNPPTMNSAFYDENGRKVFYAYNENGNIAEETLDPISQSNPAGQNLKTTYTYAKDSATKRMNNEIESITDPKTNKQLTNLYDAGSGNLTSSTLADNTTFNYEYDNQNNLIASTDGTIGSSNKTNYFYDNLHNWLGSKDPLNRQSAVSYNKGNLTDDYRTMTAGENLLLNASFEEDANQDSWPDSWNSPAIAGAASVTWGYDAEFGSRGLTFSGITAGSTAIVTSADVAVVPASQFTLSAYFKGSTADAAKATKIRLEAMDSNHAVISSFTQGNVAIGEVNAWNRLQISPNQALPEQTAFVHVVIEVGANTGTVNFDGVQLENSFVISAYNLIGNSSFERGSSTPDEWKYVQGSGLSIDTAQMDSGKRSVTVSNPLSAIQYAPVSDIAIQSGKGYSFTGLIKSQSSVIPNVDLKINFYDANHQLISSIMGDKPSTIPMGWVRLSVTSAADQVPNGAVFALPVIEINPFNGTIWLDSFRMQEGSIKSSFKYDTNNTYITQVLDELGRVTTIDSDTEGNPLFVTDAKNNKTSYTYDLFDRLKSVQLPGVNLKTNYSYDLNGNLTSTSYQSTDGLTTYSSKTNVYNKNDQLVSSTDGVGETTTYEYEAGSNLVKVSYQNGNKVEFGYDSANRLNSIKYNGVLKYSYEYDANSNITRITDKITNKTWTYTPDTLDRLQEQTAPDNSKLSIQYVPNSDARSSITVSAGTTSFKTIFHYGISNLPTEVVDHNQNLSRFAYDEEGNLTQLQFGNGTQLQQLYNEAGETLKMVNTNSNGEVLSSSAYQYDDNGNRIQVINEIGQKITYTYDSLNQLLSETNPKDGTTISYSYDVLGNRTKKEIKDSAGNVVNTFSYSYDKANKLLSVNGQAYTYETMTGSGDKAGNLIQDNKLKYKWDESGRLFEVRNKVDDALLGQYEYDDTGRRVKSTVNGVVTNYHYDGNSIKVLYETDANGNVTKLYTYSTDGVLLSMTITGQGTYYYQYNGHGDIVALTDQNQEIVASYEYDAYGNVLSNTGSLANSNPYRYAGYRYDTESGLYYLMARYYNADTGRFLSEDTYEGDLISPLSQNQHTYVINNPLKYDDHSGKCVWDLCIGETAAAIWVAGAIGTAVAAGVSAALSLDHAGYNLFATKKSKTNTTQKERDPNPPAKRKNFSSKKDAYEAAKKAGNGREPRLDGPKDAKGPHYHPDVPVPKGPKTPKMNTPHDHYYFPRSQW</sequence>
<evidence type="ECO:0000313" key="6">
    <source>
        <dbReference type="EMBL" id="AYQ72418.1"/>
    </source>
</evidence>
<dbReference type="InterPro" id="IPR050708">
    <property type="entry name" value="T6SS_VgrG/RHS"/>
</dbReference>
<feature type="domain" description="DUF6531" evidence="4">
    <location>
        <begin position="472"/>
        <end position="542"/>
    </location>
</feature>
<dbReference type="NCBIfam" id="TIGR01643">
    <property type="entry name" value="YD_repeat_2x"/>
    <property type="match status" value="6"/>
</dbReference>
<feature type="domain" description="Teneurin-like YD-shell" evidence="5">
    <location>
        <begin position="1400"/>
        <end position="1576"/>
    </location>
</feature>